<feature type="transmembrane region" description="Helical" evidence="2">
    <location>
        <begin position="21"/>
        <end position="45"/>
    </location>
</feature>
<evidence type="ECO:0000256" key="1">
    <source>
        <dbReference type="SAM" id="MobiDB-lite"/>
    </source>
</evidence>
<sequence length="186" mass="19945">MTRALREERTQGQRDPAAVRLAGGMVVEGLGAMSASTAAASLYLGSEKRQGFSLRKLVAYMTVGLVAFVLAVNAAYTISLQNDIPLSKGATATLLSSYQHSDAGSGPPRLEHNVSTSGGLLLRSPPPVIRPRLEPPQAAPAHAQEGISGAEMRRQGTYVLHMLPMRVKRLIDNWQKVNTSELGSLW</sequence>
<name>A0A7S1X352_9CHLO</name>
<evidence type="ECO:0000313" key="3">
    <source>
        <dbReference type="EMBL" id="CAD9205413.1"/>
    </source>
</evidence>
<dbReference type="EMBL" id="HBGG01015001">
    <property type="protein sequence ID" value="CAD9205413.1"/>
    <property type="molecule type" value="Transcribed_RNA"/>
</dbReference>
<accession>A0A7S1X352</accession>
<keyword evidence="2" id="KW-0812">Transmembrane</keyword>
<dbReference type="AlphaFoldDB" id="A0A7S1X352"/>
<keyword evidence="2" id="KW-1133">Transmembrane helix</keyword>
<keyword evidence="2" id="KW-0472">Membrane</keyword>
<feature type="transmembrane region" description="Helical" evidence="2">
    <location>
        <begin position="57"/>
        <end position="78"/>
    </location>
</feature>
<feature type="region of interest" description="Disordered" evidence="1">
    <location>
        <begin position="98"/>
        <end position="147"/>
    </location>
</feature>
<organism evidence="3">
    <name type="scientific">Tetraselmis chuii</name>
    <dbReference type="NCBI Taxonomy" id="63592"/>
    <lineage>
        <taxon>Eukaryota</taxon>
        <taxon>Viridiplantae</taxon>
        <taxon>Chlorophyta</taxon>
        <taxon>core chlorophytes</taxon>
        <taxon>Chlorodendrophyceae</taxon>
        <taxon>Chlorodendrales</taxon>
        <taxon>Chlorodendraceae</taxon>
        <taxon>Tetraselmis</taxon>
    </lineage>
</organism>
<reference evidence="3" key="1">
    <citation type="submission" date="2021-01" db="EMBL/GenBank/DDBJ databases">
        <authorList>
            <person name="Corre E."/>
            <person name="Pelletier E."/>
            <person name="Niang G."/>
            <person name="Scheremetjew M."/>
            <person name="Finn R."/>
            <person name="Kale V."/>
            <person name="Holt S."/>
            <person name="Cochrane G."/>
            <person name="Meng A."/>
            <person name="Brown T."/>
            <person name="Cohen L."/>
        </authorList>
    </citation>
    <scope>NUCLEOTIDE SEQUENCE</scope>
    <source>
        <strain evidence="3">PLY429</strain>
    </source>
</reference>
<gene>
    <name evidence="3" type="ORF">TCHU04912_LOCUS7649</name>
</gene>
<proteinExistence type="predicted"/>
<evidence type="ECO:0000256" key="2">
    <source>
        <dbReference type="SAM" id="Phobius"/>
    </source>
</evidence>
<feature type="compositionally biased region" description="Low complexity" evidence="1">
    <location>
        <begin position="135"/>
        <end position="144"/>
    </location>
</feature>
<protein>
    <submittedName>
        <fullName evidence="3">Uncharacterized protein</fullName>
    </submittedName>
</protein>